<feature type="region of interest" description="Disordered" evidence="1">
    <location>
        <begin position="208"/>
        <end position="229"/>
    </location>
</feature>
<feature type="compositionally biased region" description="Basic residues" evidence="1">
    <location>
        <begin position="44"/>
        <end position="55"/>
    </location>
</feature>
<organism evidence="2 3">
    <name type="scientific">Arachis hypogaea</name>
    <name type="common">Peanut</name>
    <dbReference type="NCBI Taxonomy" id="3818"/>
    <lineage>
        <taxon>Eukaryota</taxon>
        <taxon>Viridiplantae</taxon>
        <taxon>Streptophyta</taxon>
        <taxon>Embryophyta</taxon>
        <taxon>Tracheophyta</taxon>
        <taxon>Spermatophyta</taxon>
        <taxon>Magnoliopsida</taxon>
        <taxon>eudicotyledons</taxon>
        <taxon>Gunneridae</taxon>
        <taxon>Pentapetalae</taxon>
        <taxon>rosids</taxon>
        <taxon>fabids</taxon>
        <taxon>Fabales</taxon>
        <taxon>Fabaceae</taxon>
        <taxon>Papilionoideae</taxon>
        <taxon>50 kb inversion clade</taxon>
        <taxon>dalbergioids sensu lato</taxon>
        <taxon>Dalbergieae</taxon>
        <taxon>Pterocarpus clade</taxon>
        <taxon>Arachis</taxon>
    </lineage>
</organism>
<feature type="region of interest" description="Disordered" evidence="1">
    <location>
        <begin position="44"/>
        <end position="73"/>
    </location>
</feature>
<reference evidence="2 3" key="1">
    <citation type="submission" date="2019-01" db="EMBL/GenBank/DDBJ databases">
        <title>Sequencing of cultivated peanut Arachis hypogaea provides insights into genome evolution and oil improvement.</title>
        <authorList>
            <person name="Chen X."/>
        </authorList>
    </citation>
    <scope>NUCLEOTIDE SEQUENCE [LARGE SCALE GENOMIC DNA]</scope>
    <source>
        <strain evidence="3">cv. Fuhuasheng</strain>
        <tissue evidence="2">Leaves</tissue>
    </source>
</reference>
<name>A0A445E6W4_ARAHY</name>
<keyword evidence="3" id="KW-1185">Reference proteome</keyword>
<evidence type="ECO:0000313" key="2">
    <source>
        <dbReference type="EMBL" id="RYR71073.1"/>
    </source>
</evidence>
<gene>
    <name evidence="2" type="ORF">Ahy_A02g005370</name>
</gene>
<protein>
    <submittedName>
        <fullName evidence="2">Uncharacterized protein</fullName>
    </submittedName>
</protein>
<accession>A0A445E6W4</accession>
<feature type="compositionally biased region" description="Basic and acidic residues" evidence="1">
    <location>
        <begin position="56"/>
        <end position="71"/>
    </location>
</feature>
<dbReference type="STRING" id="3818.A0A445E6W4"/>
<dbReference type="EMBL" id="SDMP01000002">
    <property type="protein sequence ID" value="RYR71073.1"/>
    <property type="molecule type" value="Genomic_DNA"/>
</dbReference>
<comment type="caution">
    <text evidence="2">The sequence shown here is derived from an EMBL/GenBank/DDBJ whole genome shotgun (WGS) entry which is preliminary data.</text>
</comment>
<dbReference type="Proteomes" id="UP000289738">
    <property type="component" value="Chromosome A02"/>
</dbReference>
<feature type="region of interest" description="Disordered" evidence="1">
    <location>
        <begin position="144"/>
        <end position="171"/>
    </location>
</feature>
<feature type="region of interest" description="Disordered" evidence="1">
    <location>
        <begin position="91"/>
        <end position="132"/>
    </location>
</feature>
<feature type="compositionally biased region" description="Basic and acidic residues" evidence="1">
    <location>
        <begin position="91"/>
        <end position="102"/>
    </location>
</feature>
<evidence type="ECO:0000313" key="3">
    <source>
        <dbReference type="Proteomes" id="UP000289738"/>
    </source>
</evidence>
<sequence>MTCLSTYICMSCKLIVSKPPNLHFLWRLKISSFPKTTTLSSFIKKKKEKKERNLKRREGETEKEREGRKEPGNATEFAAAVALLCRRKVRTARERTAKREGGRISSPRSQRRRRPHRGSSPSRLATAATTKLSVVATEVEEREREFAKRGRARTHEGEERRRVKEKQKTMNAGEKEEVTVLLCRRRCRRLGSRPSPSHPVPVAIRSRRWEEANRERRSPSKTPPPVTTVAKIRTDSSSNAKKLDEVRAILGQSIPFQSLKVDLLELQGEPEDISKEKVCLATVQTSQN</sequence>
<evidence type="ECO:0000256" key="1">
    <source>
        <dbReference type="SAM" id="MobiDB-lite"/>
    </source>
</evidence>
<dbReference type="AlphaFoldDB" id="A0A445E6W4"/>
<feature type="compositionally biased region" description="Basic and acidic residues" evidence="1">
    <location>
        <begin position="208"/>
        <end position="218"/>
    </location>
</feature>
<proteinExistence type="predicted"/>